<proteinExistence type="predicted"/>
<name>A0A329MP66_9BACL</name>
<dbReference type="RefSeq" id="WP_113032622.1">
    <property type="nucleotide sequence ID" value="NZ_QMFB01000011.1"/>
</dbReference>
<evidence type="ECO:0000259" key="1">
    <source>
        <dbReference type="Pfam" id="PF09636"/>
    </source>
</evidence>
<dbReference type="Proteomes" id="UP000250369">
    <property type="component" value="Unassembled WGS sequence"/>
</dbReference>
<keyword evidence="3" id="KW-1185">Reference proteome</keyword>
<dbReference type="InterPro" id="IPR019094">
    <property type="entry name" value="Phage_SP-beta_YorD"/>
</dbReference>
<gene>
    <name evidence="2" type="ORF">DQG23_19900</name>
</gene>
<dbReference type="InterPro" id="IPR035950">
    <property type="entry name" value="XkdW-like_sf"/>
</dbReference>
<comment type="caution">
    <text evidence="2">The sequence shown here is derived from an EMBL/GenBank/DDBJ whole genome shotgun (WGS) entry which is preliminary data.</text>
</comment>
<evidence type="ECO:0000313" key="2">
    <source>
        <dbReference type="EMBL" id="RAV19717.1"/>
    </source>
</evidence>
<dbReference type="Pfam" id="PF09636">
    <property type="entry name" value="XkdW"/>
    <property type="match status" value="1"/>
</dbReference>
<dbReference type="SUPFAM" id="SSF159865">
    <property type="entry name" value="XkdW-like"/>
    <property type="match status" value="1"/>
</dbReference>
<accession>A0A329MP66</accession>
<dbReference type="Gene3D" id="3.30.56.60">
    <property type="entry name" value="XkdW-like"/>
    <property type="match status" value="1"/>
</dbReference>
<dbReference type="EMBL" id="QMFB01000011">
    <property type="protein sequence ID" value="RAV19717.1"/>
    <property type="molecule type" value="Genomic_DNA"/>
</dbReference>
<dbReference type="OrthoDB" id="2918946at2"/>
<feature type="domain" description="Bacteriophage SP-beta YorD" evidence="1">
    <location>
        <begin position="5"/>
        <end position="59"/>
    </location>
</feature>
<sequence>MNTSLAIMKLFPEADPKSDFLVQDDSDGNGQYIAVWSLPDPKPTEAELQAAWDDLQANPPVVPPSIEDKVAQLQAESVDTMLALSEVYETTAQQDAMREQEGIDTMLALTEAYELILQQQATIDALMVRIEVLEGGAS</sequence>
<dbReference type="AlphaFoldDB" id="A0A329MP66"/>
<organism evidence="2 3">
    <name type="scientific">Paenibacillus contaminans</name>
    <dbReference type="NCBI Taxonomy" id="450362"/>
    <lineage>
        <taxon>Bacteria</taxon>
        <taxon>Bacillati</taxon>
        <taxon>Bacillota</taxon>
        <taxon>Bacilli</taxon>
        <taxon>Bacillales</taxon>
        <taxon>Paenibacillaceae</taxon>
        <taxon>Paenibacillus</taxon>
    </lineage>
</organism>
<evidence type="ECO:0000313" key="3">
    <source>
        <dbReference type="Proteomes" id="UP000250369"/>
    </source>
</evidence>
<protein>
    <recommendedName>
        <fullName evidence="1">Bacteriophage SP-beta YorD domain-containing protein</fullName>
    </recommendedName>
</protein>
<reference evidence="2 3" key="1">
    <citation type="journal article" date="2009" name="Int. J. Syst. Evol. Microbiol.">
        <title>Paenibacillus contaminans sp. nov., isolated from a contaminated laboratory plate.</title>
        <authorList>
            <person name="Chou J.H."/>
            <person name="Lee J.H."/>
            <person name="Lin M.C."/>
            <person name="Chang P.S."/>
            <person name="Arun A.B."/>
            <person name="Young C.C."/>
            <person name="Chen W.M."/>
        </authorList>
    </citation>
    <scope>NUCLEOTIDE SEQUENCE [LARGE SCALE GENOMIC DNA]</scope>
    <source>
        <strain evidence="2 3">CKOBP-6</strain>
    </source>
</reference>